<evidence type="ECO:0000313" key="11">
    <source>
        <dbReference type="Proteomes" id="UP000177407"/>
    </source>
</evidence>
<evidence type="ECO:0000313" key="10">
    <source>
        <dbReference type="EMBL" id="OGF20757.1"/>
    </source>
</evidence>
<evidence type="ECO:0000256" key="3">
    <source>
        <dbReference type="ARBA" id="ARBA00022679"/>
    </source>
</evidence>
<dbReference type="SUPFAM" id="SSF159283">
    <property type="entry name" value="Guanosine diphospho-D-mannose pyrophosphorylase/mannose-6-phosphate isomerase linker domain"/>
    <property type="match status" value="1"/>
</dbReference>
<comment type="similarity">
    <text evidence="1">Belongs to the mannose-6-phosphate isomerase type 2 family.</text>
</comment>
<dbReference type="Proteomes" id="UP000177407">
    <property type="component" value="Unassembled WGS sequence"/>
</dbReference>
<evidence type="ECO:0000256" key="7">
    <source>
        <dbReference type="ARBA" id="ARBA00047343"/>
    </source>
</evidence>
<gene>
    <name evidence="10" type="ORF">A2257_03220</name>
</gene>
<evidence type="ECO:0000256" key="5">
    <source>
        <dbReference type="ARBA" id="ARBA00022741"/>
    </source>
</evidence>
<dbReference type="EMBL" id="MFGA01000020">
    <property type="protein sequence ID" value="OGF20757.1"/>
    <property type="molecule type" value="Genomic_DNA"/>
</dbReference>
<keyword evidence="4" id="KW-0548">Nucleotidyltransferase</keyword>
<sequence length="358" mass="40803">MEILILAGGGGKRLWPVSRKKNPKQVQPILGDKTLLEETYNRFVGNFDKKNIYISTNSNQVNFIKKAIKNFDKKNLIIEPEKKDTAAAVGLAATIIAKKNPKGIIATANSDAHIENSKEYLKILKLGEETVKNNPQKTVLIGVKPRYPETGYGYIKVKFQMSNVKFQKVLEVERFVEKPDLETAEKYIESGEYLWNPAIFIWRVDYLLSLYAKYLPEMYSILMKIQESIGKKNEARILKQEFSKIKPISIDYGIMEKEKEMLVVPGDFGWADIGHWRAVEEALSDKNKKNVIKGNCVSHDSDGNLIYNFTKKVVGICGLKDMIVVETDDALLVCPKDKAQLVKNLVEEIEKSKYKKYI</sequence>
<dbReference type="CDD" id="cd02509">
    <property type="entry name" value="GDP-M1P_Guanylyltransferase"/>
    <property type="match status" value="1"/>
</dbReference>
<feature type="domain" description="MannoseP isomerase/GMP-like beta-helix" evidence="9">
    <location>
        <begin position="294"/>
        <end position="348"/>
    </location>
</feature>
<keyword evidence="3" id="KW-0808">Transferase</keyword>
<dbReference type="InterPro" id="IPR029044">
    <property type="entry name" value="Nucleotide-diphossugar_trans"/>
</dbReference>
<evidence type="ECO:0000256" key="6">
    <source>
        <dbReference type="ARBA" id="ARBA00023134"/>
    </source>
</evidence>
<dbReference type="FunFam" id="3.90.550.10:FF:000046">
    <property type="entry name" value="Mannose-1-phosphate guanylyltransferase (GDP)"/>
    <property type="match status" value="1"/>
</dbReference>
<comment type="caution">
    <text evidence="10">The sequence shown here is derived from an EMBL/GenBank/DDBJ whole genome shotgun (WGS) entry which is preliminary data.</text>
</comment>
<dbReference type="GO" id="GO:0004475">
    <property type="term" value="F:mannose-1-phosphate guanylyltransferase (GTP) activity"/>
    <property type="evidence" value="ECO:0007669"/>
    <property type="project" value="UniProtKB-EC"/>
</dbReference>
<dbReference type="Pfam" id="PF00483">
    <property type="entry name" value="NTP_transferase"/>
    <property type="match status" value="1"/>
</dbReference>
<dbReference type="Pfam" id="PF22640">
    <property type="entry name" value="ManC_GMP_beta-helix"/>
    <property type="match status" value="1"/>
</dbReference>
<dbReference type="PANTHER" id="PTHR46390:SF1">
    <property type="entry name" value="MANNOSE-1-PHOSPHATE GUANYLYLTRANSFERASE"/>
    <property type="match status" value="1"/>
</dbReference>
<dbReference type="InterPro" id="IPR054566">
    <property type="entry name" value="ManC/GMP-like_b-helix"/>
</dbReference>
<name>A0A1F5S227_9BACT</name>
<accession>A0A1F5S227</accession>
<evidence type="ECO:0000259" key="9">
    <source>
        <dbReference type="Pfam" id="PF22640"/>
    </source>
</evidence>
<keyword evidence="6" id="KW-0342">GTP-binding</keyword>
<dbReference type="EC" id="2.7.7.13" evidence="2"/>
<proteinExistence type="inferred from homology"/>
<dbReference type="PANTHER" id="PTHR46390">
    <property type="entry name" value="MANNOSE-1-PHOSPHATE GUANYLYLTRANSFERASE"/>
    <property type="match status" value="1"/>
</dbReference>
<dbReference type="GO" id="GO:0005525">
    <property type="term" value="F:GTP binding"/>
    <property type="evidence" value="ECO:0007669"/>
    <property type="project" value="UniProtKB-KW"/>
</dbReference>
<evidence type="ECO:0000256" key="1">
    <source>
        <dbReference type="ARBA" id="ARBA00006115"/>
    </source>
</evidence>
<evidence type="ECO:0000256" key="2">
    <source>
        <dbReference type="ARBA" id="ARBA00012387"/>
    </source>
</evidence>
<dbReference type="InterPro" id="IPR051161">
    <property type="entry name" value="Mannose-6P_isomerase_type2"/>
</dbReference>
<keyword evidence="5" id="KW-0547">Nucleotide-binding</keyword>
<evidence type="ECO:0000256" key="4">
    <source>
        <dbReference type="ARBA" id="ARBA00022695"/>
    </source>
</evidence>
<organism evidence="10 11">
    <name type="scientific">Candidatus Falkowbacteria bacterium RIFOXYA2_FULL_38_12</name>
    <dbReference type="NCBI Taxonomy" id="1797993"/>
    <lineage>
        <taxon>Bacteria</taxon>
        <taxon>Candidatus Falkowiibacteriota</taxon>
    </lineage>
</organism>
<dbReference type="GO" id="GO:0009298">
    <property type="term" value="P:GDP-mannose biosynthetic process"/>
    <property type="evidence" value="ECO:0007669"/>
    <property type="project" value="TreeGrafter"/>
</dbReference>
<dbReference type="SUPFAM" id="SSF53448">
    <property type="entry name" value="Nucleotide-diphospho-sugar transferases"/>
    <property type="match status" value="1"/>
</dbReference>
<protein>
    <recommendedName>
        <fullName evidence="2">mannose-1-phosphate guanylyltransferase</fullName>
        <ecNumber evidence="2">2.7.7.13</ecNumber>
    </recommendedName>
</protein>
<dbReference type="AlphaFoldDB" id="A0A1F5S227"/>
<evidence type="ECO:0000259" key="8">
    <source>
        <dbReference type="Pfam" id="PF00483"/>
    </source>
</evidence>
<dbReference type="InterPro" id="IPR049577">
    <property type="entry name" value="GMPP_N"/>
</dbReference>
<reference evidence="10 11" key="1">
    <citation type="journal article" date="2016" name="Nat. Commun.">
        <title>Thousands of microbial genomes shed light on interconnected biogeochemical processes in an aquifer system.</title>
        <authorList>
            <person name="Anantharaman K."/>
            <person name="Brown C.T."/>
            <person name="Hug L.A."/>
            <person name="Sharon I."/>
            <person name="Castelle C.J."/>
            <person name="Probst A.J."/>
            <person name="Thomas B.C."/>
            <person name="Singh A."/>
            <person name="Wilkins M.J."/>
            <person name="Karaoz U."/>
            <person name="Brodie E.L."/>
            <person name="Williams K.H."/>
            <person name="Hubbard S.S."/>
            <person name="Banfield J.F."/>
        </authorList>
    </citation>
    <scope>NUCLEOTIDE SEQUENCE [LARGE SCALE GENOMIC DNA]</scope>
</reference>
<dbReference type="InterPro" id="IPR005835">
    <property type="entry name" value="NTP_transferase_dom"/>
</dbReference>
<comment type="catalytic activity">
    <reaction evidence="7">
        <text>alpha-D-mannose 1-phosphate + GTP + H(+) = GDP-alpha-D-mannose + diphosphate</text>
        <dbReference type="Rhea" id="RHEA:15229"/>
        <dbReference type="ChEBI" id="CHEBI:15378"/>
        <dbReference type="ChEBI" id="CHEBI:33019"/>
        <dbReference type="ChEBI" id="CHEBI:37565"/>
        <dbReference type="ChEBI" id="CHEBI:57527"/>
        <dbReference type="ChEBI" id="CHEBI:58409"/>
        <dbReference type="EC" id="2.7.7.13"/>
    </reaction>
</comment>
<dbReference type="Gene3D" id="3.90.550.10">
    <property type="entry name" value="Spore Coat Polysaccharide Biosynthesis Protein SpsA, Chain A"/>
    <property type="match status" value="1"/>
</dbReference>
<feature type="domain" description="Nucleotidyl transferase" evidence="8">
    <location>
        <begin position="4"/>
        <end position="285"/>
    </location>
</feature>